<comment type="caution">
    <text evidence="2">The sequence shown here is derived from an EMBL/GenBank/DDBJ whole genome shotgun (WGS) entry which is preliminary data.</text>
</comment>
<sequence>MLYRACEVCGEKFNLLMAEGSDNEHSIIWKCPKCGTKYKTPQIDKKKLYMLMIPLAIACIPTYIFLRHYLDISALFSQVIGIGVFYLGCDYRAKSG</sequence>
<name>A0A4U8U4Y9_9HELI</name>
<feature type="transmembrane region" description="Helical" evidence="1">
    <location>
        <begin position="72"/>
        <end position="89"/>
    </location>
</feature>
<reference evidence="2 3" key="1">
    <citation type="journal article" date="2014" name="Genome Announc.">
        <title>Draft genome sequences of eight enterohepatic helicobacter species isolated from both laboratory and wild rodents.</title>
        <authorList>
            <person name="Sheh A."/>
            <person name="Shen Z."/>
            <person name="Fox J.G."/>
        </authorList>
    </citation>
    <scope>NUCLEOTIDE SEQUENCE [LARGE SCALE GENOMIC DNA]</scope>
    <source>
        <strain evidence="2 3">ATCC 49320</strain>
    </source>
</reference>
<gene>
    <name evidence="2" type="ORF">LS79_009845</name>
</gene>
<evidence type="ECO:0000313" key="3">
    <source>
        <dbReference type="Proteomes" id="UP000029857"/>
    </source>
</evidence>
<evidence type="ECO:0000313" key="2">
    <source>
        <dbReference type="EMBL" id="TLE08494.1"/>
    </source>
</evidence>
<dbReference type="Proteomes" id="UP000029857">
    <property type="component" value="Unassembled WGS sequence"/>
</dbReference>
<dbReference type="RefSeq" id="WP_034579287.1">
    <property type="nucleotide sequence ID" value="NZ_CAMCCI010000087.1"/>
</dbReference>
<feature type="transmembrane region" description="Helical" evidence="1">
    <location>
        <begin position="48"/>
        <end position="66"/>
    </location>
</feature>
<organism evidence="2 3">
    <name type="scientific">Helicobacter bilis</name>
    <dbReference type="NCBI Taxonomy" id="37372"/>
    <lineage>
        <taxon>Bacteria</taxon>
        <taxon>Pseudomonadati</taxon>
        <taxon>Campylobacterota</taxon>
        <taxon>Epsilonproteobacteria</taxon>
        <taxon>Campylobacterales</taxon>
        <taxon>Helicobacteraceae</taxon>
        <taxon>Helicobacter</taxon>
    </lineage>
</organism>
<protein>
    <submittedName>
        <fullName evidence="2">Uncharacterized protein</fullName>
    </submittedName>
</protein>
<keyword evidence="1" id="KW-0472">Membrane</keyword>
<proteinExistence type="predicted"/>
<accession>A0A4U8U4Y9</accession>
<keyword evidence="1" id="KW-0812">Transmembrane</keyword>
<dbReference type="EMBL" id="JRPJ02000048">
    <property type="protein sequence ID" value="TLE08494.1"/>
    <property type="molecule type" value="Genomic_DNA"/>
</dbReference>
<keyword evidence="1" id="KW-1133">Transmembrane helix</keyword>
<evidence type="ECO:0000256" key="1">
    <source>
        <dbReference type="SAM" id="Phobius"/>
    </source>
</evidence>
<dbReference type="AlphaFoldDB" id="A0A4U8U4Y9"/>